<accession>A0A2P8H6S0</accession>
<evidence type="ECO:0000313" key="2">
    <source>
        <dbReference type="EMBL" id="PSL41927.1"/>
    </source>
</evidence>
<dbReference type="Gene3D" id="2.60.120.10">
    <property type="entry name" value="Jelly Rolls"/>
    <property type="match status" value="1"/>
</dbReference>
<dbReference type="Proteomes" id="UP000242682">
    <property type="component" value="Unassembled WGS sequence"/>
</dbReference>
<dbReference type="RefSeq" id="WP_106531731.1">
    <property type="nucleotide sequence ID" value="NZ_PYAT01000001.1"/>
</dbReference>
<feature type="domain" description="DUF985" evidence="1">
    <location>
        <begin position="5"/>
        <end position="139"/>
    </location>
</feature>
<sequence length="165" mass="19023">MNADYWIEQLQMEEHPEGGYFKQSFKSEELISPASHPGMRHLYTSIYFLLRSENISHFHQLLSDELWYFHAGSSLTVHIIDPTGEYRQEKLGLTIEKGEKPQVLVEKGSIFGSSVDTADTFSLVGCMVTPGFDFTDFKLFSQQELLEQFPQHEEVISRLAYKQLP</sequence>
<name>A0A2P8H6S0_9BACL</name>
<comment type="caution">
    <text evidence="2">The sequence shown here is derived from an EMBL/GenBank/DDBJ whole genome shotgun (WGS) entry which is preliminary data.</text>
</comment>
<dbReference type="InterPro" id="IPR014710">
    <property type="entry name" value="RmlC-like_jellyroll"/>
</dbReference>
<dbReference type="PANTHER" id="PTHR33387">
    <property type="entry name" value="RMLC-LIKE JELLY ROLL FOLD PROTEIN"/>
    <property type="match status" value="1"/>
</dbReference>
<dbReference type="InterPro" id="IPR039935">
    <property type="entry name" value="YML079W-like"/>
</dbReference>
<keyword evidence="3" id="KW-1185">Reference proteome</keyword>
<dbReference type="OrthoDB" id="9798288at2"/>
<dbReference type="AlphaFoldDB" id="A0A2P8H6S0"/>
<evidence type="ECO:0000259" key="1">
    <source>
        <dbReference type="Pfam" id="PF06172"/>
    </source>
</evidence>
<dbReference type="CDD" id="cd06121">
    <property type="entry name" value="cupin_YML079wp"/>
    <property type="match status" value="1"/>
</dbReference>
<dbReference type="Pfam" id="PF06172">
    <property type="entry name" value="Cupin_5"/>
    <property type="match status" value="1"/>
</dbReference>
<dbReference type="InterPro" id="IPR011051">
    <property type="entry name" value="RmlC_Cupin_sf"/>
</dbReference>
<protein>
    <recommendedName>
        <fullName evidence="1">DUF985 domain-containing protein</fullName>
    </recommendedName>
</protein>
<organism evidence="2 3">
    <name type="scientific">Planomicrobium soli</name>
    <dbReference type="NCBI Taxonomy" id="1176648"/>
    <lineage>
        <taxon>Bacteria</taxon>
        <taxon>Bacillati</taxon>
        <taxon>Bacillota</taxon>
        <taxon>Bacilli</taxon>
        <taxon>Bacillales</taxon>
        <taxon>Caryophanaceae</taxon>
        <taxon>Planomicrobium</taxon>
    </lineage>
</organism>
<dbReference type="EMBL" id="PYAT01000001">
    <property type="protein sequence ID" value="PSL41927.1"/>
    <property type="molecule type" value="Genomic_DNA"/>
</dbReference>
<dbReference type="PANTHER" id="PTHR33387:SF3">
    <property type="entry name" value="DUF985 DOMAIN-CONTAINING PROTEIN"/>
    <property type="match status" value="1"/>
</dbReference>
<dbReference type="SUPFAM" id="SSF51182">
    <property type="entry name" value="RmlC-like cupins"/>
    <property type="match status" value="1"/>
</dbReference>
<reference evidence="2 3" key="1">
    <citation type="submission" date="2018-03" db="EMBL/GenBank/DDBJ databases">
        <title>Genomic Encyclopedia of Type Strains, Phase III (KMG-III): the genomes of soil and plant-associated and newly described type strains.</title>
        <authorList>
            <person name="Whitman W."/>
        </authorList>
    </citation>
    <scope>NUCLEOTIDE SEQUENCE [LARGE SCALE GENOMIC DNA]</scope>
    <source>
        <strain evidence="2 3">CGMCC 1.12259</strain>
    </source>
</reference>
<evidence type="ECO:0000313" key="3">
    <source>
        <dbReference type="Proteomes" id="UP000242682"/>
    </source>
</evidence>
<dbReference type="InterPro" id="IPR009327">
    <property type="entry name" value="Cupin_DUF985"/>
</dbReference>
<gene>
    <name evidence="2" type="ORF">B0H99_101173</name>
</gene>
<proteinExistence type="predicted"/>